<evidence type="ECO:0000313" key="2">
    <source>
        <dbReference type="EMBL" id="RKR12148.1"/>
    </source>
</evidence>
<dbReference type="Gene3D" id="3.10.50.40">
    <property type="match status" value="1"/>
</dbReference>
<dbReference type="RefSeq" id="WP_147406417.1">
    <property type="nucleotide sequence ID" value="NZ_RBIQ01000009.1"/>
</dbReference>
<feature type="compositionally biased region" description="Acidic residues" evidence="1">
    <location>
        <begin position="258"/>
        <end position="275"/>
    </location>
</feature>
<keyword evidence="3" id="KW-1185">Reference proteome</keyword>
<evidence type="ECO:0000313" key="3">
    <source>
        <dbReference type="Proteomes" id="UP000269412"/>
    </source>
</evidence>
<dbReference type="GO" id="GO:0003755">
    <property type="term" value="F:peptidyl-prolyl cis-trans isomerase activity"/>
    <property type="evidence" value="ECO:0007669"/>
    <property type="project" value="InterPro"/>
</dbReference>
<reference evidence="2 3" key="1">
    <citation type="submission" date="2018-10" db="EMBL/GenBank/DDBJ databases">
        <title>Genomic Encyclopedia of Archaeal and Bacterial Type Strains, Phase II (KMG-II): from individual species to whole genera.</title>
        <authorList>
            <person name="Goeker M."/>
        </authorList>
    </citation>
    <scope>NUCLEOTIDE SEQUENCE [LARGE SCALE GENOMIC DNA]</scope>
    <source>
        <strain evidence="2 3">DSM 25230</strain>
    </source>
</reference>
<name>A0A495E5G2_9FLAO</name>
<organism evidence="2 3">
    <name type="scientific">Maribacter vaceletii</name>
    <dbReference type="NCBI Taxonomy" id="1206816"/>
    <lineage>
        <taxon>Bacteria</taxon>
        <taxon>Pseudomonadati</taxon>
        <taxon>Bacteroidota</taxon>
        <taxon>Flavobacteriia</taxon>
        <taxon>Flavobacteriales</taxon>
        <taxon>Flavobacteriaceae</taxon>
        <taxon>Maribacter</taxon>
    </lineage>
</organism>
<sequence length="313" mass="34609">MRMNKFLTLVVITIIAWSCNNDDDGVEAIPLRLLSEVAIEDDAEIIEYLKTHFYNYEEFESKPEGFDYQVKIDTIAGDNANKISLFDSPELKSEVIEVDSDDFGLTEKETNIKHTLYYIVANKGDDNQGVQPTAMDSTFVTYEGRRLSNTIFDSADAPVWFDMVSTVRGFGKGVAGLKAGGEVEENGDGTFTILDPGVGVIFMPSGLAYFSGTQPGLSYSPIIFKVNLFRVEESDHDRDGVPTWKEDRDGDSNPRNDDTDEDGGPDYLDTDDDGDFTPTNEEIRNDSGEITNPDSYPGTENGGTADYLNPDVN</sequence>
<dbReference type="Proteomes" id="UP000269412">
    <property type="component" value="Unassembled WGS sequence"/>
</dbReference>
<proteinExistence type="predicted"/>
<dbReference type="AlphaFoldDB" id="A0A495E5G2"/>
<dbReference type="SUPFAM" id="SSF54534">
    <property type="entry name" value="FKBP-like"/>
    <property type="match status" value="1"/>
</dbReference>
<feature type="region of interest" description="Disordered" evidence="1">
    <location>
        <begin position="235"/>
        <end position="313"/>
    </location>
</feature>
<protein>
    <submittedName>
        <fullName evidence="2">Uncharacterized protein</fullName>
    </submittedName>
</protein>
<comment type="caution">
    <text evidence="2">The sequence shown here is derived from an EMBL/GenBank/DDBJ whole genome shotgun (WGS) entry which is preliminary data.</text>
</comment>
<dbReference type="OrthoDB" id="1424215at2"/>
<accession>A0A495E5G2</accession>
<feature type="compositionally biased region" description="Basic and acidic residues" evidence="1">
    <location>
        <begin position="235"/>
        <end position="257"/>
    </location>
</feature>
<dbReference type="EMBL" id="RBIQ01000009">
    <property type="protein sequence ID" value="RKR12148.1"/>
    <property type="molecule type" value="Genomic_DNA"/>
</dbReference>
<dbReference type="InterPro" id="IPR046357">
    <property type="entry name" value="PPIase_dom_sf"/>
</dbReference>
<evidence type="ECO:0000256" key="1">
    <source>
        <dbReference type="SAM" id="MobiDB-lite"/>
    </source>
</evidence>
<gene>
    <name evidence="2" type="ORF">CLV91_2271</name>
</gene>